<keyword evidence="11 14" id="KW-0472">Membrane</keyword>
<evidence type="ECO:0000313" key="16">
    <source>
        <dbReference type="EMBL" id="EEP80501.1"/>
    </source>
</evidence>
<evidence type="ECO:0000256" key="6">
    <source>
        <dbReference type="ARBA" id="ARBA00022723"/>
    </source>
</evidence>
<reference evidence="17" key="1">
    <citation type="journal article" date="2009" name="Genome Res.">
        <title>Comparative genomic analyses of the human fungal pathogens Coccidioides and their relatives.</title>
        <authorList>
            <person name="Sharpton T.J."/>
            <person name="Stajich J.E."/>
            <person name="Rounsley S.D."/>
            <person name="Gardner M.J."/>
            <person name="Wortman J.R."/>
            <person name="Jordar V.S."/>
            <person name="Maiti R."/>
            <person name="Kodira C.D."/>
            <person name="Neafsey D.E."/>
            <person name="Zeng Q."/>
            <person name="Hung C.-Y."/>
            <person name="McMahan C."/>
            <person name="Muszewska A."/>
            <person name="Grynberg M."/>
            <person name="Mandel M.A."/>
            <person name="Kellner E.M."/>
            <person name="Barker B.M."/>
            <person name="Galgiani J.N."/>
            <person name="Orbach M.J."/>
            <person name="Kirkland T.N."/>
            <person name="Cole G.T."/>
            <person name="Henn M.R."/>
            <person name="Birren B.W."/>
            <person name="Taylor J.W."/>
        </authorList>
    </citation>
    <scope>NUCLEOTIDE SEQUENCE [LARGE SCALE GENOMIC DNA]</scope>
    <source>
        <strain evidence="17">UAMH 1704</strain>
    </source>
</reference>
<evidence type="ECO:0000256" key="7">
    <source>
        <dbReference type="ARBA" id="ARBA00022771"/>
    </source>
</evidence>
<dbReference type="PANTHER" id="PTHR45977">
    <property type="entry name" value="TARGET OF ERK KINASE MPK-1"/>
    <property type="match status" value="1"/>
</dbReference>
<evidence type="ECO:0000256" key="10">
    <source>
        <dbReference type="ARBA" id="ARBA00022989"/>
    </source>
</evidence>
<evidence type="ECO:0000256" key="4">
    <source>
        <dbReference type="ARBA" id="ARBA00022679"/>
    </source>
</evidence>
<dbReference type="Proteomes" id="UP000002058">
    <property type="component" value="Unassembled WGS sequence"/>
</dbReference>
<keyword evidence="7 12" id="KW-0863">Zinc-finger</keyword>
<keyword evidence="17" id="KW-1185">Reference proteome</keyword>
<dbReference type="OrthoDB" id="8062037at2759"/>
<dbReference type="InParanoid" id="C4JSA4"/>
<dbReference type="eggNOG" id="KOG4628">
    <property type="taxonomic scope" value="Eukaryota"/>
</dbReference>
<dbReference type="RefSeq" id="XP_002584654.1">
    <property type="nucleotide sequence ID" value="XM_002584608.1"/>
</dbReference>
<dbReference type="GO" id="GO:0061630">
    <property type="term" value="F:ubiquitin protein ligase activity"/>
    <property type="evidence" value="ECO:0007669"/>
    <property type="project" value="UniProtKB-EC"/>
</dbReference>
<organism evidence="16 17">
    <name type="scientific">Uncinocarpus reesii (strain UAMH 1704)</name>
    <dbReference type="NCBI Taxonomy" id="336963"/>
    <lineage>
        <taxon>Eukaryota</taxon>
        <taxon>Fungi</taxon>
        <taxon>Dikarya</taxon>
        <taxon>Ascomycota</taxon>
        <taxon>Pezizomycotina</taxon>
        <taxon>Eurotiomycetes</taxon>
        <taxon>Eurotiomycetidae</taxon>
        <taxon>Onygenales</taxon>
        <taxon>Onygenaceae</taxon>
        <taxon>Uncinocarpus</taxon>
    </lineage>
</organism>
<dbReference type="HOGENOM" id="CLU_101428_0_0_1"/>
<evidence type="ECO:0000256" key="13">
    <source>
        <dbReference type="SAM" id="MobiDB-lite"/>
    </source>
</evidence>
<dbReference type="Gene3D" id="3.30.40.10">
    <property type="entry name" value="Zinc/RING finger domain, C3HC4 (zinc finger)"/>
    <property type="match status" value="1"/>
</dbReference>
<dbReference type="AlphaFoldDB" id="C4JSA4"/>
<dbReference type="VEuPathDB" id="FungiDB:UREG_05343"/>
<keyword evidence="9" id="KW-0862">Zinc</keyword>
<proteinExistence type="predicted"/>
<dbReference type="GO" id="GO:0016567">
    <property type="term" value="P:protein ubiquitination"/>
    <property type="evidence" value="ECO:0007669"/>
    <property type="project" value="TreeGrafter"/>
</dbReference>
<gene>
    <name evidence="16" type="ORF">UREG_05343</name>
</gene>
<dbReference type="SUPFAM" id="SSF57850">
    <property type="entry name" value="RING/U-box"/>
    <property type="match status" value="1"/>
</dbReference>
<feature type="region of interest" description="Disordered" evidence="13">
    <location>
        <begin position="104"/>
        <end position="145"/>
    </location>
</feature>
<dbReference type="InterPro" id="IPR013083">
    <property type="entry name" value="Znf_RING/FYVE/PHD"/>
</dbReference>
<dbReference type="CDD" id="cd16454">
    <property type="entry name" value="RING-H2_PA-TM-RING"/>
    <property type="match status" value="1"/>
</dbReference>
<evidence type="ECO:0000256" key="2">
    <source>
        <dbReference type="ARBA" id="ARBA00004141"/>
    </source>
</evidence>
<dbReference type="GO" id="GO:0016020">
    <property type="term" value="C:membrane"/>
    <property type="evidence" value="ECO:0007669"/>
    <property type="project" value="UniProtKB-SubCell"/>
</dbReference>
<comment type="subcellular location">
    <subcellularLocation>
        <location evidence="2">Membrane</location>
        <topology evidence="2">Multi-pass membrane protein</topology>
    </subcellularLocation>
</comment>
<name>C4JSA4_UNCRE</name>
<evidence type="ECO:0000256" key="1">
    <source>
        <dbReference type="ARBA" id="ARBA00000900"/>
    </source>
</evidence>
<evidence type="ECO:0000256" key="3">
    <source>
        <dbReference type="ARBA" id="ARBA00012483"/>
    </source>
</evidence>
<dbReference type="SMART" id="SM00184">
    <property type="entry name" value="RING"/>
    <property type="match status" value="1"/>
</dbReference>
<dbReference type="InterPro" id="IPR001841">
    <property type="entry name" value="Znf_RING"/>
</dbReference>
<keyword evidence="6" id="KW-0479">Metal-binding</keyword>
<evidence type="ECO:0000256" key="11">
    <source>
        <dbReference type="ARBA" id="ARBA00023136"/>
    </source>
</evidence>
<feature type="transmembrane region" description="Helical" evidence="14">
    <location>
        <begin position="12"/>
        <end position="36"/>
    </location>
</feature>
<evidence type="ECO:0000256" key="9">
    <source>
        <dbReference type="ARBA" id="ARBA00022833"/>
    </source>
</evidence>
<dbReference type="STRING" id="336963.C4JSA4"/>
<keyword evidence="8" id="KW-0833">Ubl conjugation pathway</keyword>
<dbReference type="EC" id="2.3.2.27" evidence="3"/>
<dbReference type="GO" id="GO:0008270">
    <property type="term" value="F:zinc ion binding"/>
    <property type="evidence" value="ECO:0007669"/>
    <property type="project" value="UniProtKB-KW"/>
</dbReference>
<keyword evidence="4" id="KW-0808">Transferase</keyword>
<sequence>MDDPPENRRGRMIYILLSVLFFALLLLGLVFFYVMLKYRERNHQRRLRELQQQGGGENRDGLGLRPLPRAAVPGQPGSAAKVMKIEEVNDRFPETEYGLVKRNMPTRPEKVGDGVPEMPPEPGKDDAAPITDTQPGMAHESSRDTHMEPGLLENQVESHTNLFDYCAICLDVLKDDSIVRNLTCHHIFHSTCIDPWLTGRTARCPICKTDMA</sequence>
<evidence type="ECO:0000259" key="15">
    <source>
        <dbReference type="PROSITE" id="PS50089"/>
    </source>
</evidence>
<dbReference type="KEGG" id="ure:UREG_05343"/>
<comment type="catalytic activity">
    <reaction evidence="1">
        <text>S-ubiquitinyl-[E2 ubiquitin-conjugating enzyme]-L-cysteine + [acceptor protein]-L-lysine = [E2 ubiquitin-conjugating enzyme]-L-cysteine + N(6)-ubiquitinyl-[acceptor protein]-L-lysine.</text>
        <dbReference type="EC" id="2.3.2.27"/>
    </reaction>
</comment>
<evidence type="ECO:0000256" key="12">
    <source>
        <dbReference type="PROSITE-ProRule" id="PRU00175"/>
    </source>
</evidence>
<evidence type="ECO:0000256" key="8">
    <source>
        <dbReference type="ARBA" id="ARBA00022786"/>
    </source>
</evidence>
<dbReference type="OMA" id="NDYCAIC"/>
<dbReference type="GeneID" id="8440524"/>
<evidence type="ECO:0000256" key="14">
    <source>
        <dbReference type="SAM" id="Phobius"/>
    </source>
</evidence>
<feature type="domain" description="RING-type" evidence="15">
    <location>
        <begin position="166"/>
        <end position="208"/>
    </location>
</feature>
<protein>
    <recommendedName>
        <fullName evidence="3">RING-type E3 ubiquitin transferase</fullName>
        <ecNumber evidence="3">2.3.2.27</ecNumber>
    </recommendedName>
</protein>
<evidence type="ECO:0000256" key="5">
    <source>
        <dbReference type="ARBA" id="ARBA00022692"/>
    </source>
</evidence>
<dbReference type="GO" id="GO:0006511">
    <property type="term" value="P:ubiquitin-dependent protein catabolic process"/>
    <property type="evidence" value="ECO:0007669"/>
    <property type="project" value="TreeGrafter"/>
</dbReference>
<keyword evidence="10 14" id="KW-1133">Transmembrane helix</keyword>
<feature type="region of interest" description="Disordered" evidence="13">
    <location>
        <begin position="49"/>
        <end position="78"/>
    </location>
</feature>
<dbReference type="PANTHER" id="PTHR45977:SF4">
    <property type="entry name" value="RING-TYPE DOMAIN-CONTAINING PROTEIN"/>
    <property type="match status" value="1"/>
</dbReference>
<keyword evidence="5 14" id="KW-0812">Transmembrane</keyword>
<dbReference type="Pfam" id="PF13639">
    <property type="entry name" value="zf-RING_2"/>
    <property type="match status" value="1"/>
</dbReference>
<evidence type="ECO:0000313" key="17">
    <source>
        <dbReference type="Proteomes" id="UP000002058"/>
    </source>
</evidence>
<dbReference type="EMBL" id="CH476617">
    <property type="protein sequence ID" value="EEP80501.1"/>
    <property type="molecule type" value="Genomic_DNA"/>
</dbReference>
<accession>C4JSA4</accession>
<dbReference type="PROSITE" id="PS50089">
    <property type="entry name" value="ZF_RING_2"/>
    <property type="match status" value="1"/>
</dbReference>